<dbReference type="PROSITE" id="PS50222">
    <property type="entry name" value="EF_HAND_2"/>
    <property type="match status" value="3"/>
</dbReference>
<feature type="domain" description="EF-hand" evidence="4">
    <location>
        <begin position="36"/>
        <end position="71"/>
    </location>
</feature>
<sequence>MKFYRSLRGKKSGRDSPVASIAAEATVPSPARSIDQRAKELEQVFRSIDTDGDGRICLEELRAMLRLIGNANPDDTELLGLLRAIDSDGDGFISLEEFLRANDEGGSSAGDLRAAFQVFDIDGNGFISADELHCVLQKMGDKITKSECRRMIKGVDSDGNGLVDFEEFRIMMAPSQDSLQQ</sequence>
<keyword evidence="1" id="KW-0479">Metal-binding</keyword>
<dbReference type="FunFam" id="1.10.238.10:FF:000001">
    <property type="entry name" value="Calmodulin 1"/>
    <property type="match status" value="1"/>
</dbReference>
<evidence type="ECO:0000256" key="3">
    <source>
        <dbReference type="ARBA" id="ARBA00022837"/>
    </source>
</evidence>
<dbReference type="STRING" id="88036.D8RSW8"/>
<dbReference type="PANTHER" id="PTHR10891">
    <property type="entry name" value="EF-HAND CALCIUM-BINDING DOMAIN CONTAINING PROTEIN"/>
    <property type="match status" value="1"/>
</dbReference>
<protein>
    <recommendedName>
        <fullName evidence="4">EF-hand domain-containing protein</fullName>
    </recommendedName>
</protein>
<feature type="domain" description="EF-hand" evidence="4">
    <location>
        <begin position="107"/>
        <end position="142"/>
    </location>
</feature>
<proteinExistence type="predicted"/>
<evidence type="ECO:0000259" key="4">
    <source>
        <dbReference type="PROSITE" id="PS50222"/>
    </source>
</evidence>
<evidence type="ECO:0000256" key="2">
    <source>
        <dbReference type="ARBA" id="ARBA00022737"/>
    </source>
</evidence>
<dbReference type="GO" id="GO:0030234">
    <property type="term" value="F:enzyme regulator activity"/>
    <property type="evidence" value="ECO:0000318"/>
    <property type="project" value="GO_Central"/>
</dbReference>
<dbReference type="Pfam" id="PF13499">
    <property type="entry name" value="EF-hand_7"/>
    <property type="match status" value="2"/>
</dbReference>
<evidence type="ECO:0000256" key="1">
    <source>
        <dbReference type="ARBA" id="ARBA00022723"/>
    </source>
</evidence>
<dbReference type="GO" id="GO:0005509">
    <property type="term" value="F:calcium ion binding"/>
    <property type="evidence" value="ECO:0000318"/>
    <property type="project" value="GO_Central"/>
</dbReference>
<dbReference type="GO" id="GO:0005737">
    <property type="term" value="C:cytoplasm"/>
    <property type="evidence" value="ECO:0000318"/>
    <property type="project" value="GO_Central"/>
</dbReference>
<feature type="domain" description="EF-hand" evidence="4">
    <location>
        <begin position="143"/>
        <end position="178"/>
    </location>
</feature>
<dbReference type="AlphaFoldDB" id="D8RSW8"/>
<keyword evidence="6" id="KW-1185">Reference proteome</keyword>
<dbReference type="Gramene" id="EFJ25144">
    <property type="protein sequence ID" value="EFJ25144"/>
    <property type="gene ID" value="SELMODRAFT_100711"/>
</dbReference>
<dbReference type="CDD" id="cd00051">
    <property type="entry name" value="EFh"/>
    <property type="match status" value="1"/>
</dbReference>
<dbReference type="Gene3D" id="1.10.238.10">
    <property type="entry name" value="EF-hand"/>
    <property type="match status" value="2"/>
</dbReference>
<dbReference type="HOGENOM" id="CLU_061288_20_4_1"/>
<dbReference type="OMA" id="CKSMIKG"/>
<dbReference type="OrthoDB" id="26525at2759"/>
<dbReference type="InterPro" id="IPR011992">
    <property type="entry name" value="EF-hand-dom_pair"/>
</dbReference>
<name>D8RSW8_SELML</name>
<dbReference type="InterPro" id="IPR018247">
    <property type="entry name" value="EF_Hand_1_Ca_BS"/>
</dbReference>
<dbReference type="InParanoid" id="D8RSW8"/>
<keyword evidence="2" id="KW-0677">Repeat</keyword>
<dbReference type="SMART" id="SM00054">
    <property type="entry name" value="EFh"/>
    <property type="match status" value="4"/>
</dbReference>
<dbReference type="eggNOG" id="KOG0027">
    <property type="taxonomic scope" value="Eukaryota"/>
</dbReference>
<dbReference type="SUPFAM" id="SSF47473">
    <property type="entry name" value="EF-hand"/>
    <property type="match status" value="1"/>
</dbReference>
<gene>
    <name evidence="5" type="ORF">SELMODRAFT_100711</name>
</gene>
<dbReference type="PROSITE" id="PS00018">
    <property type="entry name" value="EF_HAND_1"/>
    <property type="match status" value="3"/>
</dbReference>
<evidence type="ECO:0000313" key="5">
    <source>
        <dbReference type="EMBL" id="EFJ25144.1"/>
    </source>
</evidence>
<reference evidence="5 6" key="1">
    <citation type="journal article" date="2011" name="Science">
        <title>The Selaginella genome identifies genetic changes associated with the evolution of vascular plants.</title>
        <authorList>
            <person name="Banks J.A."/>
            <person name="Nishiyama T."/>
            <person name="Hasebe M."/>
            <person name="Bowman J.L."/>
            <person name="Gribskov M."/>
            <person name="dePamphilis C."/>
            <person name="Albert V.A."/>
            <person name="Aono N."/>
            <person name="Aoyama T."/>
            <person name="Ambrose B.A."/>
            <person name="Ashton N.W."/>
            <person name="Axtell M.J."/>
            <person name="Barker E."/>
            <person name="Barker M.S."/>
            <person name="Bennetzen J.L."/>
            <person name="Bonawitz N.D."/>
            <person name="Chapple C."/>
            <person name="Cheng C."/>
            <person name="Correa L.G."/>
            <person name="Dacre M."/>
            <person name="DeBarry J."/>
            <person name="Dreyer I."/>
            <person name="Elias M."/>
            <person name="Engstrom E.M."/>
            <person name="Estelle M."/>
            <person name="Feng L."/>
            <person name="Finet C."/>
            <person name="Floyd S.K."/>
            <person name="Frommer W.B."/>
            <person name="Fujita T."/>
            <person name="Gramzow L."/>
            <person name="Gutensohn M."/>
            <person name="Harholt J."/>
            <person name="Hattori M."/>
            <person name="Heyl A."/>
            <person name="Hirai T."/>
            <person name="Hiwatashi Y."/>
            <person name="Ishikawa M."/>
            <person name="Iwata M."/>
            <person name="Karol K.G."/>
            <person name="Koehler B."/>
            <person name="Kolukisaoglu U."/>
            <person name="Kubo M."/>
            <person name="Kurata T."/>
            <person name="Lalonde S."/>
            <person name="Li K."/>
            <person name="Li Y."/>
            <person name="Litt A."/>
            <person name="Lyons E."/>
            <person name="Manning G."/>
            <person name="Maruyama T."/>
            <person name="Michael T.P."/>
            <person name="Mikami K."/>
            <person name="Miyazaki S."/>
            <person name="Morinaga S."/>
            <person name="Murata T."/>
            <person name="Mueller-Roeber B."/>
            <person name="Nelson D.R."/>
            <person name="Obara M."/>
            <person name="Oguri Y."/>
            <person name="Olmstead R.G."/>
            <person name="Onodera N."/>
            <person name="Petersen B.L."/>
            <person name="Pils B."/>
            <person name="Prigge M."/>
            <person name="Rensing S.A."/>
            <person name="Riano-Pachon D.M."/>
            <person name="Roberts A.W."/>
            <person name="Sato Y."/>
            <person name="Scheller H.V."/>
            <person name="Schulz B."/>
            <person name="Schulz C."/>
            <person name="Shakirov E.V."/>
            <person name="Shibagaki N."/>
            <person name="Shinohara N."/>
            <person name="Shippen D.E."/>
            <person name="Soerensen I."/>
            <person name="Sotooka R."/>
            <person name="Sugimoto N."/>
            <person name="Sugita M."/>
            <person name="Sumikawa N."/>
            <person name="Tanurdzic M."/>
            <person name="Theissen G."/>
            <person name="Ulvskov P."/>
            <person name="Wakazuki S."/>
            <person name="Weng J.K."/>
            <person name="Willats W.W."/>
            <person name="Wipf D."/>
            <person name="Wolf P.G."/>
            <person name="Yang L."/>
            <person name="Zimmer A.D."/>
            <person name="Zhu Q."/>
            <person name="Mitros T."/>
            <person name="Hellsten U."/>
            <person name="Loque D."/>
            <person name="Otillar R."/>
            <person name="Salamov A."/>
            <person name="Schmutz J."/>
            <person name="Shapiro H."/>
            <person name="Lindquist E."/>
            <person name="Lucas S."/>
            <person name="Rokhsar D."/>
            <person name="Grigoriev I.V."/>
        </authorList>
    </citation>
    <scope>NUCLEOTIDE SEQUENCE [LARGE SCALE GENOMIC DNA]</scope>
</reference>
<dbReference type="EMBL" id="GL377588">
    <property type="protein sequence ID" value="EFJ25144.1"/>
    <property type="molecule type" value="Genomic_DNA"/>
</dbReference>
<evidence type="ECO:0000313" key="6">
    <source>
        <dbReference type="Proteomes" id="UP000001514"/>
    </source>
</evidence>
<keyword evidence="3" id="KW-0106">Calcium</keyword>
<dbReference type="InterPro" id="IPR039647">
    <property type="entry name" value="EF_hand_pair_protein_CML-like"/>
</dbReference>
<dbReference type="InterPro" id="IPR002048">
    <property type="entry name" value="EF_hand_dom"/>
</dbReference>
<dbReference type="KEGG" id="smo:SELMODRAFT_100711"/>
<accession>D8RSW8</accession>
<organism evidence="6">
    <name type="scientific">Selaginella moellendorffii</name>
    <name type="common">Spikemoss</name>
    <dbReference type="NCBI Taxonomy" id="88036"/>
    <lineage>
        <taxon>Eukaryota</taxon>
        <taxon>Viridiplantae</taxon>
        <taxon>Streptophyta</taxon>
        <taxon>Embryophyta</taxon>
        <taxon>Tracheophyta</taxon>
        <taxon>Lycopodiopsida</taxon>
        <taxon>Selaginellales</taxon>
        <taxon>Selaginellaceae</taxon>
        <taxon>Selaginella</taxon>
    </lineage>
</organism>
<dbReference type="Proteomes" id="UP000001514">
    <property type="component" value="Unassembled WGS sequence"/>
</dbReference>